<keyword evidence="1" id="KW-0472">Membrane</keyword>
<evidence type="ECO:0000313" key="3">
    <source>
        <dbReference type="Proteomes" id="UP000244767"/>
    </source>
</evidence>
<feature type="transmembrane region" description="Helical" evidence="1">
    <location>
        <begin position="27"/>
        <end position="44"/>
    </location>
</feature>
<organism evidence="2 3">
    <name type="scientific">Microbacterium phage Kieran</name>
    <dbReference type="NCBI Taxonomy" id="2126931"/>
    <lineage>
        <taxon>Viruses</taxon>
        <taxon>Duplodnaviria</taxon>
        <taxon>Heunggongvirae</taxon>
        <taxon>Uroviricota</taxon>
        <taxon>Caudoviricetes</taxon>
        <taxon>Dismasvirus</taxon>
        <taxon>Dismasvirus dismas</taxon>
    </lineage>
</organism>
<keyword evidence="1" id="KW-0812">Transmembrane</keyword>
<accession>A0A2R4A2F5</accession>
<feature type="transmembrane region" description="Helical" evidence="1">
    <location>
        <begin position="50"/>
        <end position="69"/>
    </location>
</feature>
<sequence>MSLTPRSDYQDAVEPAKPSFAEKLAEYAKFIAALIGLAAQSFAFAVPPEAAPYVTGVVSFLTALAVLLIPNRKPEATEDLPLT</sequence>
<evidence type="ECO:0000313" key="2">
    <source>
        <dbReference type="EMBL" id="AVR57186.1"/>
    </source>
</evidence>
<dbReference type="EMBL" id="MH045568">
    <property type="protein sequence ID" value="AVR57186.1"/>
    <property type="molecule type" value="Genomic_DNA"/>
</dbReference>
<keyword evidence="1" id="KW-1133">Transmembrane helix</keyword>
<name>A0A2R4A2F5_9CAUD</name>
<proteinExistence type="predicted"/>
<reference evidence="2 3" key="1">
    <citation type="submission" date="2018-03" db="EMBL/GenBank/DDBJ databases">
        <authorList>
            <person name="Betsko A.J."/>
            <person name="Garlena R.A."/>
            <person name="Russell D.A."/>
            <person name="Pope W.H."/>
            <person name="Jacobs-Sera D."/>
            <person name="Hatfull G.F."/>
        </authorList>
    </citation>
    <scope>NUCLEOTIDE SEQUENCE [LARGE SCALE GENOMIC DNA]</scope>
</reference>
<gene>
    <name evidence="2" type="primary">23</name>
    <name evidence="2" type="ORF">PBI_KIERAN_23</name>
</gene>
<evidence type="ECO:0000256" key="1">
    <source>
        <dbReference type="SAM" id="Phobius"/>
    </source>
</evidence>
<protein>
    <submittedName>
        <fullName evidence="2">Uncharacterized protein</fullName>
    </submittedName>
</protein>
<dbReference type="Proteomes" id="UP000244767">
    <property type="component" value="Segment"/>
</dbReference>